<gene>
    <name evidence="1" type="ORF">LCGC14_0344320</name>
</gene>
<dbReference type="AlphaFoldDB" id="A0A0F9VZX0"/>
<reference evidence="1" key="1">
    <citation type="journal article" date="2015" name="Nature">
        <title>Complex archaea that bridge the gap between prokaryotes and eukaryotes.</title>
        <authorList>
            <person name="Spang A."/>
            <person name="Saw J.H."/>
            <person name="Jorgensen S.L."/>
            <person name="Zaremba-Niedzwiedzka K."/>
            <person name="Martijn J."/>
            <person name="Lind A.E."/>
            <person name="van Eijk R."/>
            <person name="Schleper C."/>
            <person name="Guy L."/>
            <person name="Ettema T.J."/>
        </authorList>
    </citation>
    <scope>NUCLEOTIDE SEQUENCE</scope>
</reference>
<proteinExistence type="predicted"/>
<sequence length="63" mass="7042">MSDIAWIFHDANGNSVVKPTYEVVAALLKVMDLRVVLVDGEVVVVTRQSKFNEEVSGDYDFKP</sequence>
<name>A0A0F9VZX0_9ZZZZ</name>
<comment type="caution">
    <text evidence="1">The sequence shown here is derived from an EMBL/GenBank/DDBJ whole genome shotgun (WGS) entry which is preliminary data.</text>
</comment>
<protein>
    <submittedName>
        <fullName evidence="1">Uncharacterized protein</fullName>
    </submittedName>
</protein>
<dbReference type="EMBL" id="LAZR01000254">
    <property type="protein sequence ID" value="KKN78956.1"/>
    <property type="molecule type" value="Genomic_DNA"/>
</dbReference>
<accession>A0A0F9VZX0</accession>
<evidence type="ECO:0000313" key="1">
    <source>
        <dbReference type="EMBL" id="KKN78956.1"/>
    </source>
</evidence>
<organism evidence="1">
    <name type="scientific">marine sediment metagenome</name>
    <dbReference type="NCBI Taxonomy" id="412755"/>
    <lineage>
        <taxon>unclassified sequences</taxon>
        <taxon>metagenomes</taxon>
        <taxon>ecological metagenomes</taxon>
    </lineage>
</organism>